<proteinExistence type="predicted"/>
<dbReference type="EMBL" id="KV454209">
    <property type="protein sequence ID" value="ODQ61443.1"/>
    <property type="molecule type" value="Genomic_DNA"/>
</dbReference>
<dbReference type="Pfam" id="PF01172">
    <property type="entry name" value="SBDS_N"/>
    <property type="match status" value="1"/>
</dbReference>
<organism evidence="2 3">
    <name type="scientific">Wickerhamomyces anomalus (strain ATCC 58044 / CBS 1984 / NCYC 433 / NRRL Y-366-8)</name>
    <name type="common">Yeast</name>
    <name type="synonym">Hansenula anomala</name>
    <dbReference type="NCBI Taxonomy" id="683960"/>
    <lineage>
        <taxon>Eukaryota</taxon>
        <taxon>Fungi</taxon>
        <taxon>Dikarya</taxon>
        <taxon>Ascomycota</taxon>
        <taxon>Saccharomycotina</taxon>
        <taxon>Saccharomycetes</taxon>
        <taxon>Phaffomycetales</taxon>
        <taxon>Wickerhamomycetaceae</taxon>
        <taxon>Wickerhamomyces</taxon>
    </lineage>
</organism>
<dbReference type="AlphaFoldDB" id="A0A1E3P7Q8"/>
<dbReference type="STRING" id="683960.A0A1E3P7Q8"/>
<accession>A0A1E3P7Q8</accession>
<evidence type="ECO:0000313" key="2">
    <source>
        <dbReference type="EMBL" id="ODQ61443.1"/>
    </source>
</evidence>
<dbReference type="Proteomes" id="UP000094112">
    <property type="component" value="Unassembled WGS sequence"/>
</dbReference>
<gene>
    <name evidence="2" type="ORF">WICANDRAFT_90967</name>
</gene>
<evidence type="ECO:0000259" key="1">
    <source>
        <dbReference type="Pfam" id="PF01172"/>
    </source>
</evidence>
<sequence length="112" mass="12414">MTDAATIAFYKGESQDFLVFVESEQAVQDYLKDSTIPLVDAVGTFKVYTSESGRGVDGVLHEAAKRDLENQFGKVPKEEIIEKILKEGEYQKNKNIGKKSWGSTNDANGVNH</sequence>
<dbReference type="GeneID" id="30203512"/>
<keyword evidence="3" id="KW-1185">Reference proteome</keyword>
<feature type="domain" description="Ribosome maturation protein SDO1/SBDS N-terminal" evidence="1">
    <location>
        <begin position="5"/>
        <end position="95"/>
    </location>
</feature>
<evidence type="ECO:0000313" key="3">
    <source>
        <dbReference type="Proteomes" id="UP000094112"/>
    </source>
</evidence>
<name>A0A1E3P7Q8_WICAA</name>
<dbReference type="SUPFAM" id="SSF89895">
    <property type="entry name" value="FYSH domain"/>
    <property type="match status" value="1"/>
</dbReference>
<reference evidence="2 3" key="1">
    <citation type="journal article" date="2016" name="Proc. Natl. Acad. Sci. U.S.A.">
        <title>Comparative genomics of biotechnologically important yeasts.</title>
        <authorList>
            <person name="Riley R."/>
            <person name="Haridas S."/>
            <person name="Wolfe K.H."/>
            <person name="Lopes M.R."/>
            <person name="Hittinger C.T."/>
            <person name="Goeker M."/>
            <person name="Salamov A.A."/>
            <person name="Wisecaver J.H."/>
            <person name="Long T.M."/>
            <person name="Calvey C.H."/>
            <person name="Aerts A.L."/>
            <person name="Barry K.W."/>
            <person name="Choi C."/>
            <person name="Clum A."/>
            <person name="Coughlan A.Y."/>
            <person name="Deshpande S."/>
            <person name="Douglass A.P."/>
            <person name="Hanson S.J."/>
            <person name="Klenk H.-P."/>
            <person name="LaButti K.M."/>
            <person name="Lapidus A."/>
            <person name="Lindquist E.A."/>
            <person name="Lipzen A.M."/>
            <person name="Meier-Kolthoff J.P."/>
            <person name="Ohm R.A."/>
            <person name="Otillar R.P."/>
            <person name="Pangilinan J.L."/>
            <person name="Peng Y."/>
            <person name="Rokas A."/>
            <person name="Rosa C.A."/>
            <person name="Scheuner C."/>
            <person name="Sibirny A.A."/>
            <person name="Slot J.C."/>
            <person name="Stielow J.B."/>
            <person name="Sun H."/>
            <person name="Kurtzman C.P."/>
            <person name="Blackwell M."/>
            <person name="Grigoriev I.V."/>
            <person name="Jeffries T.W."/>
        </authorList>
    </citation>
    <scope>NUCLEOTIDE SEQUENCE [LARGE SCALE GENOMIC DNA]</scope>
    <source>
        <strain evidence="3">ATCC 58044 / CBS 1984 / NCYC 433 / NRRL Y-366-8</strain>
    </source>
</reference>
<dbReference type="OrthoDB" id="2567806at2759"/>
<protein>
    <recommendedName>
        <fullName evidence="1">Ribosome maturation protein SDO1/SBDS N-terminal domain-containing protein</fullName>
    </recommendedName>
</protein>
<dbReference type="Gene3D" id="3.30.1250.10">
    <property type="entry name" value="Ribosome maturation protein SBDS, N-terminal domain"/>
    <property type="match status" value="1"/>
</dbReference>
<dbReference type="InterPro" id="IPR019783">
    <property type="entry name" value="SDO1/SBDS_N"/>
</dbReference>
<dbReference type="RefSeq" id="XP_019040650.1">
    <property type="nucleotide sequence ID" value="XM_019186266.1"/>
</dbReference>
<dbReference type="InterPro" id="IPR036786">
    <property type="entry name" value="Ribosome_mat_SBDS_N_sf"/>
</dbReference>